<dbReference type="KEGG" id="aaco:K1I37_15445"/>
<protein>
    <submittedName>
        <fullName evidence="1">Uncharacterized protein</fullName>
    </submittedName>
</protein>
<keyword evidence="2" id="KW-1185">Reference proteome</keyword>
<organism evidence="1 2">
    <name type="scientific">Alicyclobacillus acidoterrestris (strain ATCC 49025 / DSM 3922 / CIP 106132 / NCIMB 13137 / GD3B)</name>
    <dbReference type="NCBI Taxonomy" id="1356854"/>
    <lineage>
        <taxon>Bacteria</taxon>
        <taxon>Bacillati</taxon>
        <taxon>Bacillota</taxon>
        <taxon>Bacilli</taxon>
        <taxon>Bacillales</taxon>
        <taxon>Alicyclobacillaceae</taxon>
        <taxon>Alicyclobacillus</taxon>
    </lineage>
</organism>
<dbReference type="STRING" id="1356854.N007_04995"/>
<dbReference type="AlphaFoldDB" id="T0DD96"/>
<accession>T0DD96</accession>
<dbReference type="EMBL" id="CP080467">
    <property type="protein sequence ID" value="UNO48067.1"/>
    <property type="molecule type" value="Genomic_DNA"/>
</dbReference>
<sequence length="169" mass="19151">MTDKHIVQAHAETRTLHEMVITPDHVKRSESSEFRRTKQRLKEDGHYKCWVCGSTDNLQVHHYGLEWSLGNIGDYDALKEFVETFDVYGYGRLLRNKPITSPDDIRNAMVLCAHHHTGVDHANGGTGTGIHEITFPVWIAQKLCVENPVPQEGETEAGTIEDVKNKESM</sequence>
<evidence type="ECO:0000313" key="1">
    <source>
        <dbReference type="EMBL" id="UNO48067.1"/>
    </source>
</evidence>
<name>T0DD96_ALIAG</name>
<dbReference type="Proteomes" id="UP000829401">
    <property type="component" value="Chromosome"/>
</dbReference>
<accession>A0A9E7CYY2</accession>
<proteinExistence type="predicted"/>
<evidence type="ECO:0000313" key="2">
    <source>
        <dbReference type="Proteomes" id="UP000829401"/>
    </source>
</evidence>
<dbReference type="eggNOG" id="ENOG50330J6">
    <property type="taxonomic scope" value="Bacteria"/>
</dbReference>
<dbReference type="OrthoDB" id="8967912at2"/>
<reference evidence="2" key="1">
    <citation type="journal article" date="2022" name="G3 (Bethesda)">
        <title>Unveiling the complete genome sequence of Alicyclobacillus acidoterrestris DSM 3922T, a taint-producing strain.</title>
        <authorList>
            <person name="Leonardo I.C."/>
            <person name="Barreto Crespo M.T."/>
            <person name="Gaspar F.B."/>
        </authorList>
    </citation>
    <scope>NUCLEOTIDE SEQUENCE [LARGE SCALE GENOMIC DNA]</scope>
    <source>
        <strain evidence="2">DSM 3922</strain>
    </source>
</reference>
<gene>
    <name evidence="1" type="ORF">K1I37_15445</name>
</gene>
<dbReference type="RefSeq" id="WP_021296044.1">
    <property type="nucleotide sequence ID" value="NZ_AURB01000124.1"/>
</dbReference>